<evidence type="ECO:0000313" key="2">
    <source>
        <dbReference type="EMBL" id="MBW4708120.1"/>
    </source>
</evidence>
<accession>A0A9X1JYF4</accession>
<feature type="region of interest" description="Disordered" evidence="1">
    <location>
        <begin position="29"/>
        <end position="99"/>
    </location>
</feature>
<feature type="compositionally biased region" description="Basic and acidic residues" evidence="1">
    <location>
        <begin position="29"/>
        <end position="42"/>
    </location>
</feature>
<dbReference type="AlphaFoldDB" id="A0A9X1JYF4"/>
<evidence type="ECO:0000313" key="3">
    <source>
        <dbReference type="Proteomes" id="UP001138661"/>
    </source>
</evidence>
<dbReference type="Proteomes" id="UP001138661">
    <property type="component" value="Unassembled WGS sequence"/>
</dbReference>
<name>A0A9X1JYF4_9RHOB</name>
<keyword evidence="3" id="KW-1185">Reference proteome</keyword>
<protein>
    <submittedName>
        <fullName evidence="2">Uncharacterized protein</fullName>
    </submittedName>
</protein>
<feature type="compositionally biased region" description="Basic residues" evidence="1">
    <location>
        <begin position="55"/>
        <end position="68"/>
    </location>
</feature>
<dbReference type="RefSeq" id="WP_219501568.1">
    <property type="nucleotide sequence ID" value="NZ_JAHXDN010000002.1"/>
</dbReference>
<evidence type="ECO:0000256" key="1">
    <source>
        <dbReference type="SAM" id="MobiDB-lite"/>
    </source>
</evidence>
<organism evidence="2 3">
    <name type="scientific">Roseobacter insulae</name>
    <dbReference type="NCBI Taxonomy" id="2859783"/>
    <lineage>
        <taxon>Bacteria</taxon>
        <taxon>Pseudomonadati</taxon>
        <taxon>Pseudomonadota</taxon>
        <taxon>Alphaproteobacteria</taxon>
        <taxon>Rhodobacterales</taxon>
        <taxon>Roseobacteraceae</taxon>
        <taxon>Roseobacter</taxon>
    </lineage>
</organism>
<gene>
    <name evidence="2" type="ORF">KX928_10005</name>
</gene>
<comment type="caution">
    <text evidence="2">The sequence shown here is derived from an EMBL/GenBank/DDBJ whole genome shotgun (WGS) entry which is preliminary data.</text>
</comment>
<reference evidence="2" key="1">
    <citation type="submission" date="2021-07" db="EMBL/GenBank/DDBJ databases">
        <title>Roseobacter insulae sp. nov., isolated from a tidal flat.</title>
        <authorList>
            <person name="Park S."/>
            <person name="Yoon J.-H."/>
        </authorList>
    </citation>
    <scope>NUCLEOTIDE SEQUENCE</scope>
    <source>
        <strain evidence="2">YSTF-M11</strain>
    </source>
</reference>
<dbReference type="EMBL" id="JAHXDN010000002">
    <property type="protein sequence ID" value="MBW4708120.1"/>
    <property type="molecule type" value="Genomic_DNA"/>
</dbReference>
<sequence>MSKAMPLKKMLASLEAALVECADPTERGRLGEKASRLRKDLEQAGYLSPITKQVKPSKSKRRSQKKKPQQVDSLVRASNRPGFAGVPISFVQGGSMRKK</sequence>
<proteinExistence type="predicted"/>